<comment type="caution">
    <text evidence="5">The sequence shown here is derived from an EMBL/GenBank/DDBJ whole genome shotgun (WGS) entry which is preliminary data.</text>
</comment>
<dbReference type="STRING" id="1300222.I532_06060"/>
<feature type="compositionally biased region" description="Basic and acidic residues" evidence="4">
    <location>
        <begin position="91"/>
        <end position="101"/>
    </location>
</feature>
<dbReference type="RefSeq" id="WP_003387041.1">
    <property type="nucleotide sequence ID" value="NZ_APBN01000002.1"/>
</dbReference>
<dbReference type="OrthoDB" id="2370959at2"/>
<feature type="repeat" description="TPR" evidence="3">
    <location>
        <begin position="253"/>
        <end position="286"/>
    </location>
</feature>
<reference evidence="5 6" key="1">
    <citation type="submission" date="2013-03" db="EMBL/GenBank/DDBJ databases">
        <title>Assembly of a new bacterial strain Brevibacillus borstelensis AK1.</title>
        <authorList>
            <person name="Rajan I."/>
            <person name="PoliReddy D."/>
            <person name="Sugumar T."/>
            <person name="Rathinam K."/>
            <person name="Alqarawi S."/>
            <person name="Khalil A.B."/>
            <person name="Sivakumar N."/>
        </authorList>
    </citation>
    <scope>NUCLEOTIDE SEQUENCE [LARGE SCALE GENOMIC DNA]</scope>
    <source>
        <strain evidence="5 6">AK1</strain>
    </source>
</reference>
<keyword evidence="6" id="KW-1185">Reference proteome</keyword>
<dbReference type="SMART" id="SM00028">
    <property type="entry name" value="TPR"/>
    <property type="match status" value="5"/>
</dbReference>
<keyword evidence="2 3" id="KW-0802">TPR repeat</keyword>
<accession>M8DB74</accession>
<organism evidence="5 6">
    <name type="scientific">Brevibacillus borstelensis AK1</name>
    <dbReference type="NCBI Taxonomy" id="1300222"/>
    <lineage>
        <taxon>Bacteria</taxon>
        <taxon>Bacillati</taxon>
        <taxon>Bacillota</taxon>
        <taxon>Bacilli</taxon>
        <taxon>Bacillales</taxon>
        <taxon>Paenibacillaceae</taxon>
        <taxon>Brevibacillus</taxon>
    </lineage>
</organism>
<evidence type="ECO:0000313" key="5">
    <source>
        <dbReference type="EMBL" id="EMT53554.1"/>
    </source>
</evidence>
<feature type="repeat" description="TPR" evidence="3">
    <location>
        <begin position="219"/>
        <end position="252"/>
    </location>
</feature>
<dbReference type="EMBL" id="APBN01000002">
    <property type="protein sequence ID" value="EMT53554.1"/>
    <property type="molecule type" value="Genomic_DNA"/>
</dbReference>
<dbReference type="GeneID" id="89500061"/>
<evidence type="ECO:0000256" key="4">
    <source>
        <dbReference type="SAM" id="MobiDB-lite"/>
    </source>
</evidence>
<evidence type="ECO:0000313" key="6">
    <source>
        <dbReference type="Proteomes" id="UP000012081"/>
    </source>
</evidence>
<dbReference type="Gene3D" id="1.25.40.10">
    <property type="entry name" value="Tetratricopeptide repeat domain"/>
    <property type="match status" value="2"/>
</dbReference>
<feature type="compositionally biased region" description="Low complexity" evidence="4">
    <location>
        <begin position="122"/>
        <end position="136"/>
    </location>
</feature>
<dbReference type="InterPro" id="IPR011990">
    <property type="entry name" value="TPR-like_helical_dom_sf"/>
</dbReference>
<dbReference type="Pfam" id="PF14559">
    <property type="entry name" value="TPR_19"/>
    <property type="match status" value="1"/>
</dbReference>
<dbReference type="SUPFAM" id="SSF48452">
    <property type="entry name" value="TPR-like"/>
    <property type="match status" value="2"/>
</dbReference>
<name>M8DB74_9BACL</name>
<evidence type="ECO:0000256" key="2">
    <source>
        <dbReference type="ARBA" id="ARBA00022803"/>
    </source>
</evidence>
<dbReference type="PANTHER" id="PTHR45586">
    <property type="entry name" value="TPR REPEAT-CONTAINING PROTEIN PA4667"/>
    <property type="match status" value="1"/>
</dbReference>
<dbReference type="InterPro" id="IPR051012">
    <property type="entry name" value="CellSynth/LPSAsmb/PSIAsmb"/>
</dbReference>
<dbReference type="AlphaFoldDB" id="M8DB74"/>
<dbReference type="InterPro" id="IPR019734">
    <property type="entry name" value="TPR_rpt"/>
</dbReference>
<keyword evidence="1" id="KW-0677">Repeat</keyword>
<feature type="region of interest" description="Disordered" evidence="4">
    <location>
        <begin position="68"/>
        <end position="136"/>
    </location>
</feature>
<evidence type="ECO:0000256" key="1">
    <source>
        <dbReference type="ARBA" id="ARBA00022737"/>
    </source>
</evidence>
<dbReference type="PATRIC" id="fig|1300222.3.peg.1243"/>
<sequence length="521" mass="60019">MKLEEWFDTLQTKAETIEQRWPAASEHEKLQLADQLFQLRQVSDRVVDLWLQFEEKLSAAIRQIKKMEGQDDEQEEAFGEPLAGQSYTSQDKPKTEGKQPKADQNASTSAWKDLQSALTDGATTAEEQSLAQAASQQKQGHLELHREYEHMFRKGEGFYHLRMYQDAKRCFAELVDQSPDWESGRLYYGYSLLFCGEKETALREFRLLSRSASSPAVTAISYNAIGCILAEERQWLEAAQAFKEAVSIKPDHRDAWFNLALCYLEDGYIHEAMETIEKVLDEGEQDWEAQMLWLRAARLLQMSDPAAELAPPGGLRLPNRNLDSATLQEMASLYESLGNYHRAQICYHFLTERYPQDGHAWHGLAWNTWLIAGTRRALTLMKKAIALAPDQLDFTFSYGWMLLFDGKIEEALAAFRFILLKQRDHRLAQSGMITAYEWMGDILAAKQLAKPFTEDQDPYVRSLGYYHLGRIALAEENWRLAEQYFRRVLPHSDHFREIPFYLQMCAGKLGEHVAESELLHP</sequence>
<protein>
    <submittedName>
        <fullName evidence="5">Uncharacterized protein</fullName>
    </submittedName>
</protein>
<dbReference type="PANTHER" id="PTHR45586:SF1">
    <property type="entry name" value="LIPOPOLYSACCHARIDE ASSEMBLY PROTEIN B"/>
    <property type="match status" value="1"/>
</dbReference>
<proteinExistence type="predicted"/>
<dbReference type="Proteomes" id="UP000012081">
    <property type="component" value="Unassembled WGS sequence"/>
</dbReference>
<evidence type="ECO:0000256" key="3">
    <source>
        <dbReference type="PROSITE-ProRule" id="PRU00339"/>
    </source>
</evidence>
<gene>
    <name evidence="5" type="ORF">I532_06060</name>
</gene>
<dbReference type="PROSITE" id="PS50005">
    <property type="entry name" value="TPR"/>
    <property type="match status" value="2"/>
</dbReference>